<proteinExistence type="predicted"/>
<dbReference type="RefSeq" id="WP_283383160.1">
    <property type="nucleotide sequence ID" value="NZ_JASHIE010000016.1"/>
</dbReference>
<reference evidence="4 5" key="1">
    <citation type="submission" date="2023-05" db="EMBL/GenBank/DDBJ databases">
        <title>Novel species of genus Flectobacillus isolated from stream in China.</title>
        <authorList>
            <person name="Lu H."/>
        </authorList>
    </citation>
    <scope>NUCLEOTIDE SEQUENCE [LARGE SCALE GENOMIC DNA]</scope>
    <source>
        <strain evidence="4 5">LFS242W</strain>
    </source>
</reference>
<evidence type="ECO:0000259" key="2">
    <source>
        <dbReference type="Pfam" id="PF04773"/>
    </source>
</evidence>
<dbReference type="Gene3D" id="2.60.120.1440">
    <property type="match status" value="1"/>
</dbReference>
<keyword evidence="5" id="KW-1185">Reference proteome</keyword>
<name>A0ABT6Z7W0_9BACT</name>
<dbReference type="Gene3D" id="3.55.50.30">
    <property type="match status" value="1"/>
</dbReference>
<dbReference type="Pfam" id="PF16344">
    <property type="entry name" value="FecR_C"/>
    <property type="match status" value="1"/>
</dbReference>
<dbReference type="PIRSF" id="PIRSF018266">
    <property type="entry name" value="FecR"/>
    <property type="match status" value="1"/>
</dbReference>
<feature type="domain" description="FecR protein" evidence="2">
    <location>
        <begin position="162"/>
        <end position="247"/>
    </location>
</feature>
<sequence>MNTKKTFEALLEDATIRNWVYENRNQPTYVWEEWARTQGIEGVYLQQLRVFLSELEGEPVVLDDNYIQSRVQTALEKAKSIETNELYHVDQYVGQPSKSLLKIVSEYWVAAASLLIFVGLGYLIYTAKQNQPTPTISFDQKLDLSHQEESFVETTNPNKRNKMVVLPDGSTVILQKGSKLKYFDSYNAHNREVYLSGEAFFEVVKNPKKPFLVFTKDIVTKVLGTSFTVKAFDNDKEVKVMVKTGKVNVIQQKSLNIKDITNKTDLGGISLTANQQATYQREEHKLIKAELVKPQFLALSNNTQSFTFKSTPISEVFVQLSQAYGIEIVFDEKVMSKCTFTATLGTEPLDEKMKWICAAIDADYQVSGGRIFVEGRPCQ</sequence>
<organism evidence="4 5">
    <name type="scientific">Flectobacillus rivi</name>
    <dbReference type="NCBI Taxonomy" id="2984209"/>
    <lineage>
        <taxon>Bacteria</taxon>
        <taxon>Pseudomonadati</taxon>
        <taxon>Bacteroidota</taxon>
        <taxon>Cytophagia</taxon>
        <taxon>Cytophagales</taxon>
        <taxon>Flectobacillaceae</taxon>
        <taxon>Flectobacillus</taxon>
    </lineage>
</organism>
<feature type="domain" description="Protein FecR C-terminal" evidence="3">
    <location>
        <begin position="306"/>
        <end position="373"/>
    </location>
</feature>
<keyword evidence="1" id="KW-0812">Transmembrane</keyword>
<dbReference type="PANTHER" id="PTHR30273">
    <property type="entry name" value="PERIPLASMIC SIGNAL SENSOR AND SIGMA FACTOR ACTIVATOR FECR-RELATED"/>
    <property type="match status" value="1"/>
</dbReference>
<accession>A0ABT6Z7W0</accession>
<dbReference type="Proteomes" id="UP001225761">
    <property type="component" value="Unassembled WGS sequence"/>
</dbReference>
<evidence type="ECO:0000259" key="3">
    <source>
        <dbReference type="Pfam" id="PF16344"/>
    </source>
</evidence>
<evidence type="ECO:0000256" key="1">
    <source>
        <dbReference type="SAM" id="Phobius"/>
    </source>
</evidence>
<comment type="caution">
    <text evidence="4">The sequence shown here is derived from an EMBL/GenBank/DDBJ whole genome shotgun (WGS) entry which is preliminary data.</text>
</comment>
<dbReference type="InterPro" id="IPR032508">
    <property type="entry name" value="FecR_C"/>
</dbReference>
<dbReference type="EMBL" id="JASHIE010000016">
    <property type="protein sequence ID" value="MDI9876982.1"/>
    <property type="molecule type" value="Genomic_DNA"/>
</dbReference>
<evidence type="ECO:0000313" key="4">
    <source>
        <dbReference type="EMBL" id="MDI9876982.1"/>
    </source>
</evidence>
<dbReference type="InterPro" id="IPR006860">
    <property type="entry name" value="FecR"/>
</dbReference>
<gene>
    <name evidence="4" type="ORF">QM481_20765</name>
</gene>
<keyword evidence="1" id="KW-0472">Membrane</keyword>
<dbReference type="InterPro" id="IPR012373">
    <property type="entry name" value="Ferrdict_sens_TM"/>
</dbReference>
<dbReference type="Pfam" id="PF04773">
    <property type="entry name" value="FecR"/>
    <property type="match status" value="1"/>
</dbReference>
<feature type="transmembrane region" description="Helical" evidence="1">
    <location>
        <begin position="107"/>
        <end position="125"/>
    </location>
</feature>
<dbReference type="PANTHER" id="PTHR30273:SF2">
    <property type="entry name" value="PROTEIN FECR"/>
    <property type="match status" value="1"/>
</dbReference>
<protein>
    <submittedName>
        <fullName evidence="4">FecR family protein</fullName>
    </submittedName>
</protein>
<keyword evidence="1" id="KW-1133">Transmembrane helix</keyword>
<evidence type="ECO:0000313" key="5">
    <source>
        <dbReference type="Proteomes" id="UP001225761"/>
    </source>
</evidence>